<evidence type="ECO:0000313" key="3">
    <source>
        <dbReference type="Proteomes" id="UP000232720"/>
    </source>
</evidence>
<dbReference type="Proteomes" id="UP000232720">
    <property type="component" value="Genome"/>
</dbReference>
<dbReference type="OrthoDB" id="6830at10239"/>
<keyword evidence="3" id="KW-1185">Reference proteome</keyword>
<keyword evidence="1" id="KW-0812">Transmembrane</keyword>
<organism evidence="2 3">
    <name type="scientific">Adoxophyes honmai nucleopolyhedrovirus</name>
    <dbReference type="NCBI Taxonomy" id="224399"/>
    <lineage>
        <taxon>Viruses</taxon>
        <taxon>Viruses incertae sedis</taxon>
        <taxon>Naldaviricetes</taxon>
        <taxon>Lefavirales</taxon>
        <taxon>Baculoviridae</taxon>
        <taxon>Alphabaculovirus</taxon>
        <taxon>Alphabaculovirus adhonmai</taxon>
    </lineage>
</organism>
<name>Q80LH7_NPVAH</name>
<dbReference type="RefSeq" id="NP_818766.1">
    <property type="nucleotide sequence ID" value="NC_004690.1"/>
</dbReference>
<feature type="transmembrane region" description="Helical" evidence="1">
    <location>
        <begin position="824"/>
        <end position="844"/>
    </location>
</feature>
<evidence type="ECO:0000313" key="2">
    <source>
        <dbReference type="EMBL" id="BAC67370.1"/>
    </source>
</evidence>
<proteinExistence type="predicted"/>
<dbReference type="GeneID" id="1485735"/>
<reference evidence="2 3" key="1">
    <citation type="journal article" date="2003" name="Virology">
        <title>Genome sequence and organization of a nucleopolyhedrovirus isolated from the smaller tea tortrix, Adoxophyes honmai.</title>
        <authorList>
            <person name="Nakai M."/>
            <person name="Goto C."/>
            <person name="Kang W."/>
            <person name="Shikata M."/>
            <person name="Luque T."/>
            <person name="Kunimi Y."/>
        </authorList>
    </citation>
    <scope>NUCLEOTIDE SEQUENCE [LARGE SCALE GENOMIC DNA]</scope>
    <source>
        <strain evidence="2 3">ADN001</strain>
    </source>
</reference>
<sequence length="882" mass="104424">MTFKYLILIQLLYLTTTTANDELNPKYLLEKCMRTKFQNDTQCEGQFLLDAFGCKIFDFNTNAALQSYATWLILMNNLQYYSPWNGTMLFESMARYSRQITKVSQKNLNRQMRQTSFEIYRHTADMLIKFHTKEILDKTFDAFYTLFNMFPIWSMAGNEYHFNIILQAYSELRYNFERKIDEAALDLITIALNYPLLLLDEKALKTSMYIYYVEKIPKRNHYFFSNLYYKIEKNQILPKIYKFRTENFTFEIRHNNIGRARLVALKNETDYVLANVNKFYKKLKIQPQFHQNFIRGFVYDHKKMYSQFGTLWDISTNNGGYTHMLPNKRIEFHVYFKNAYDTLPWNYGHEVHHSLLYAANLIGDMPSWYVEGSANRFGNRPCFAYDHETLQFFRNKTIEDITKADYSSMFLYGMGSVLVEFLYENYAELLRDMITFNNYTIPYDNKTLNADFDTFKFNLLGRCLNRNKNDAEKFDTKLAYKSLISDVTFASCKNFIRFDFDDVIFIMTRDSLFKENINPYVNKTSQEIIATNQSELDEYSFNWFMAGVIKLALQFFTKNVDFYFINWSSYTYNVNVSCQHQNENFTTAIIEMAFNYDKLYTLTTFKSNKYKDVVSIIENTDMLAATCQLYKPPINFNAPLDVKDFSRKLGTSASFALNETMYDLVVDIYDNTPLHLAAMSDSNLYIFMKSLQNIKNDEKRNLFNKTSLELYESTLRFNVLFKQKNVNKFCYTFIPPFERVNQTVLLVKPAVLKNQTVLTNNSKVLTNSSKVEDTTQSIKLNTFINQYHNITTEPSIIKQDENNFTTIITNNSTTLFIKEYFQEFMLGIILLVFVIIIIILLYILKYLKKTKKKLNQHNSNAKALYNKQKFYDDDETTIKLFY</sequence>
<accession>Q80LH7</accession>
<keyword evidence="1" id="KW-0472">Membrane</keyword>
<keyword evidence="1" id="KW-1133">Transmembrane helix</keyword>
<protein>
    <submittedName>
        <fullName evidence="2">Uncharacterized protein</fullName>
    </submittedName>
</protein>
<evidence type="ECO:0000256" key="1">
    <source>
        <dbReference type="SAM" id="Phobius"/>
    </source>
</evidence>
<dbReference type="KEGG" id="vg:1485735"/>
<organismHost>
    <name type="scientific">Adoxophyes honmai</name>
    <name type="common">Smaller tea tortrix moth</name>
    <dbReference type="NCBI Taxonomy" id="85585"/>
</organismHost>
<dbReference type="EMBL" id="AP006270">
    <property type="protein sequence ID" value="BAC67370.1"/>
    <property type="molecule type" value="Genomic_DNA"/>
</dbReference>